<organism evidence="1 2">
    <name type="scientific">Rhododendron molle</name>
    <name type="common">Chinese azalea</name>
    <name type="synonym">Azalea mollis</name>
    <dbReference type="NCBI Taxonomy" id="49168"/>
    <lineage>
        <taxon>Eukaryota</taxon>
        <taxon>Viridiplantae</taxon>
        <taxon>Streptophyta</taxon>
        <taxon>Embryophyta</taxon>
        <taxon>Tracheophyta</taxon>
        <taxon>Spermatophyta</taxon>
        <taxon>Magnoliopsida</taxon>
        <taxon>eudicotyledons</taxon>
        <taxon>Gunneridae</taxon>
        <taxon>Pentapetalae</taxon>
        <taxon>asterids</taxon>
        <taxon>Ericales</taxon>
        <taxon>Ericaceae</taxon>
        <taxon>Ericoideae</taxon>
        <taxon>Rhodoreae</taxon>
        <taxon>Rhododendron</taxon>
    </lineage>
</organism>
<dbReference type="EMBL" id="CM046397">
    <property type="protein sequence ID" value="KAI8535396.1"/>
    <property type="molecule type" value="Genomic_DNA"/>
</dbReference>
<keyword evidence="2" id="KW-1185">Reference proteome</keyword>
<comment type="caution">
    <text evidence="1">The sequence shown here is derived from an EMBL/GenBank/DDBJ whole genome shotgun (WGS) entry which is preliminary data.</text>
</comment>
<evidence type="ECO:0000313" key="1">
    <source>
        <dbReference type="EMBL" id="KAI8535396.1"/>
    </source>
</evidence>
<gene>
    <name evidence="1" type="ORF">RHMOL_Rhmol10G0170600</name>
</gene>
<protein>
    <submittedName>
        <fullName evidence="1">Uncharacterized protein</fullName>
    </submittedName>
</protein>
<name>A0ACC0M3P4_RHOML</name>
<dbReference type="Proteomes" id="UP001062846">
    <property type="component" value="Chromosome 10"/>
</dbReference>
<proteinExistence type="predicted"/>
<evidence type="ECO:0000313" key="2">
    <source>
        <dbReference type="Proteomes" id="UP001062846"/>
    </source>
</evidence>
<accession>A0ACC0M3P4</accession>
<sequence length="73" mass="8487">MHLKSSSFSVQLHLPEDECCTAIDGVRTTISPHAPQSFWWRVGWRTATKMLRTKTRMRGMVTGMRMRYVDEDA</sequence>
<reference evidence="1" key="1">
    <citation type="submission" date="2022-02" db="EMBL/GenBank/DDBJ databases">
        <title>Plant Genome Project.</title>
        <authorList>
            <person name="Zhang R.-G."/>
        </authorList>
    </citation>
    <scope>NUCLEOTIDE SEQUENCE</scope>
    <source>
        <strain evidence="1">AT1</strain>
    </source>
</reference>